<organism evidence="2 3">
    <name type="scientific">Fusarium oxysporum f. sp. raphani 54005</name>
    <dbReference type="NCBI Taxonomy" id="1089458"/>
    <lineage>
        <taxon>Eukaryota</taxon>
        <taxon>Fungi</taxon>
        <taxon>Dikarya</taxon>
        <taxon>Ascomycota</taxon>
        <taxon>Pezizomycotina</taxon>
        <taxon>Sordariomycetes</taxon>
        <taxon>Hypocreomycetidae</taxon>
        <taxon>Hypocreales</taxon>
        <taxon>Nectriaceae</taxon>
        <taxon>Fusarium</taxon>
        <taxon>Fusarium oxysporum species complex</taxon>
    </lineage>
</organism>
<feature type="transmembrane region" description="Helical" evidence="1">
    <location>
        <begin position="12"/>
        <end position="33"/>
    </location>
</feature>
<keyword evidence="1" id="KW-0812">Transmembrane</keyword>
<sequence>MIGVARLLTSRCLKWATVTCFIFSIVLVTHLLYPFKPFADQMVMNTNWSRFAYAQYVTNSEYLCNSVMLFEALQHLRSRADRVMIYPSHMLGSDRKSSNARLLAKARDKYDVKLVPITVRHKDNTDPTWADSLTKLLLFNQTQYSRILCIDSDSVLLESMDELFFLPSIPVAMPRAYWLFPMKEILSTMLMLIEPSEVEFARIMSEMDAASSNDYDMEIINSLYRNNAMVLPHRRYALLTGESRSESHAKYLGSEIEPWDPARAYSEAKLVHFSDWPLPKPWLHIDEELRLELQPNCTNTTGGAVDCTARIIWNSFYRDFQMKRKVLLQDFYTTHICFNANKTTGNLQLNWDLPYLV</sequence>
<accession>X0BEA7</accession>
<dbReference type="Gene3D" id="3.90.550.10">
    <property type="entry name" value="Spore Coat Polysaccharide Biosynthesis Protein SpsA, Chain A"/>
    <property type="match status" value="1"/>
</dbReference>
<proteinExistence type="predicted"/>
<evidence type="ECO:0000313" key="3">
    <source>
        <dbReference type="Proteomes" id="UP000030663"/>
    </source>
</evidence>
<name>X0BEA7_FUSOX</name>
<dbReference type="Proteomes" id="UP000030663">
    <property type="component" value="Unassembled WGS sequence"/>
</dbReference>
<evidence type="ECO:0000256" key="1">
    <source>
        <dbReference type="SAM" id="Phobius"/>
    </source>
</evidence>
<dbReference type="OrthoDB" id="2014201at2759"/>
<evidence type="ECO:0008006" key="4">
    <source>
        <dbReference type="Google" id="ProtNLM"/>
    </source>
</evidence>
<dbReference type="InterPro" id="IPR050587">
    <property type="entry name" value="GNT1/Glycosyltrans_8"/>
</dbReference>
<dbReference type="HOGENOM" id="CLU_034860_1_0_1"/>
<keyword evidence="3" id="KW-1185">Reference proteome</keyword>
<evidence type="ECO:0000313" key="2">
    <source>
        <dbReference type="EMBL" id="EXK80490.1"/>
    </source>
</evidence>
<protein>
    <recommendedName>
        <fullName evidence="4">Glucose N-acetyltransferase 1</fullName>
    </recommendedName>
</protein>
<dbReference type="SUPFAM" id="SSF53448">
    <property type="entry name" value="Nucleotide-diphospho-sugar transferases"/>
    <property type="match status" value="1"/>
</dbReference>
<dbReference type="AlphaFoldDB" id="X0BEA7"/>
<keyword evidence="1" id="KW-1133">Transmembrane helix</keyword>
<keyword evidence="1" id="KW-0472">Membrane</keyword>
<dbReference type="InterPro" id="IPR029044">
    <property type="entry name" value="Nucleotide-diphossugar_trans"/>
</dbReference>
<dbReference type="eggNOG" id="KOG1950">
    <property type="taxonomic scope" value="Eukaryota"/>
</dbReference>
<dbReference type="PANTHER" id="PTHR11183">
    <property type="entry name" value="GLYCOGENIN SUBFAMILY MEMBER"/>
    <property type="match status" value="1"/>
</dbReference>
<gene>
    <name evidence="2" type="ORF">FOQG_14984</name>
</gene>
<dbReference type="EMBL" id="JH658442">
    <property type="protein sequence ID" value="EXK80490.1"/>
    <property type="molecule type" value="Genomic_DNA"/>
</dbReference>
<reference evidence="2 3" key="1">
    <citation type="submission" date="2011-11" db="EMBL/GenBank/DDBJ databases">
        <title>The Genome Sequence of Fusarium oxysporum PHW815.</title>
        <authorList>
            <consortium name="The Broad Institute Genome Sequencing Platform"/>
            <person name="Ma L.-J."/>
            <person name="Gale L.R."/>
            <person name="Schwartz D.C."/>
            <person name="Zhou S."/>
            <person name="Corby-Kistler H."/>
            <person name="Young S.K."/>
            <person name="Zeng Q."/>
            <person name="Gargeya S."/>
            <person name="Fitzgerald M."/>
            <person name="Haas B."/>
            <person name="Abouelleil A."/>
            <person name="Alvarado L."/>
            <person name="Arachchi H.M."/>
            <person name="Berlin A."/>
            <person name="Brown A."/>
            <person name="Chapman S.B."/>
            <person name="Chen Z."/>
            <person name="Dunbar C."/>
            <person name="Freedman E."/>
            <person name="Gearin G."/>
            <person name="Goldberg J."/>
            <person name="Griggs A."/>
            <person name="Gujja S."/>
            <person name="Heiman D."/>
            <person name="Howarth C."/>
            <person name="Larson L."/>
            <person name="Lui A."/>
            <person name="MacDonald P.J.P."/>
            <person name="Montmayeur A."/>
            <person name="Murphy C."/>
            <person name="Neiman D."/>
            <person name="Pearson M."/>
            <person name="Priest M."/>
            <person name="Roberts A."/>
            <person name="Saif S."/>
            <person name="Shea T."/>
            <person name="Shenoy N."/>
            <person name="Sisk P."/>
            <person name="Stolte C."/>
            <person name="Sykes S."/>
            <person name="Wortman J."/>
            <person name="Nusbaum C."/>
            <person name="Birren B."/>
        </authorList>
    </citation>
    <scope>NUCLEOTIDE SEQUENCE [LARGE SCALE GENOMIC DNA]</scope>
    <source>
        <strain evidence="2 3">54005</strain>
    </source>
</reference>